<evidence type="ECO:0000313" key="3">
    <source>
        <dbReference type="Proteomes" id="UP000694240"/>
    </source>
</evidence>
<dbReference type="Proteomes" id="UP000694240">
    <property type="component" value="Chromosome 6"/>
</dbReference>
<sequence length="161" mass="18274">MGLGEMNKEVIEKVIKFVTMVILMGTIVIWIMMPISTYKEIWLTPMRAKLGKSIYYGKPGVNLLVYMFPMILLAFLGCIYLHLKKQTTVNQFNSGVEKKRAKFGALRRPMLVKGPLGIVTVTEVMFLTMFMALLLWSLTNYIYRTFVTITSESAATDGNSL</sequence>
<dbReference type="EMBL" id="JAEFBK010000006">
    <property type="protein sequence ID" value="KAG7590957.1"/>
    <property type="molecule type" value="Genomic_DNA"/>
</dbReference>
<keyword evidence="1" id="KW-0472">Membrane</keyword>
<gene>
    <name evidence="2" type="ORF">ISN45_Aa01g000400</name>
</gene>
<dbReference type="AlphaFoldDB" id="A0A8T2BU20"/>
<organism evidence="2 3">
    <name type="scientific">Arabidopsis thaliana x Arabidopsis arenosa</name>
    <dbReference type="NCBI Taxonomy" id="1240361"/>
    <lineage>
        <taxon>Eukaryota</taxon>
        <taxon>Viridiplantae</taxon>
        <taxon>Streptophyta</taxon>
        <taxon>Embryophyta</taxon>
        <taxon>Tracheophyta</taxon>
        <taxon>Spermatophyta</taxon>
        <taxon>Magnoliopsida</taxon>
        <taxon>eudicotyledons</taxon>
        <taxon>Gunneridae</taxon>
        <taxon>Pentapetalae</taxon>
        <taxon>rosids</taxon>
        <taxon>malvids</taxon>
        <taxon>Brassicales</taxon>
        <taxon>Brassicaceae</taxon>
        <taxon>Camelineae</taxon>
        <taxon>Arabidopsis</taxon>
    </lineage>
</organism>
<evidence type="ECO:0000256" key="1">
    <source>
        <dbReference type="SAM" id="Phobius"/>
    </source>
</evidence>
<keyword evidence="3" id="KW-1185">Reference proteome</keyword>
<keyword evidence="1" id="KW-0812">Transmembrane</keyword>
<protein>
    <submittedName>
        <fullName evidence="2">Uncharacterized protein</fullName>
    </submittedName>
</protein>
<evidence type="ECO:0000313" key="2">
    <source>
        <dbReference type="EMBL" id="KAG7590957.1"/>
    </source>
</evidence>
<comment type="caution">
    <text evidence="2">The sequence shown here is derived from an EMBL/GenBank/DDBJ whole genome shotgun (WGS) entry which is preliminary data.</text>
</comment>
<name>A0A8T2BU20_9BRAS</name>
<keyword evidence="1" id="KW-1133">Transmembrane helix</keyword>
<proteinExistence type="predicted"/>
<accession>A0A8T2BU20</accession>
<feature type="transmembrane region" description="Helical" evidence="1">
    <location>
        <begin position="116"/>
        <end position="138"/>
    </location>
</feature>
<feature type="transmembrane region" description="Helical" evidence="1">
    <location>
        <begin position="63"/>
        <end position="83"/>
    </location>
</feature>
<reference evidence="2 3" key="1">
    <citation type="submission" date="2020-12" db="EMBL/GenBank/DDBJ databases">
        <title>Concerted genomic and epigenomic changes stabilize Arabidopsis allopolyploids.</title>
        <authorList>
            <person name="Chen Z."/>
        </authorList>
    </citation>
    <scope>NUCLEOTIDE SEQUENCE [LARGE SCALE GENOMIC DNA]</scope>
    <source>
        <strain evidence="2">Allo738</strain>
        <tissue evidence="2">Leaf</tissue>
    </source>
</reference>
<feature type="transmembrane region" description="Helical" evidence="1">
    <location>
        <begin position="14"/>
        <end position="33"/>
    </location>
</feature>